<dbReference type="EMBL" id="JAUJQS010000032">
    <property type="protein sequence ID" value="MDN7569054.1"/>
    <property type="molecule type" value="Genomic_DNA"/>
</dbReference>
<name>A0AAP4VLQ6_9BURK</name>
<evidence type="ECO:0000313" key="1">
    <source>
        <dbReference type="EMBL" id="MDN7569054.1"/>
    </source>
</evidence>
<sequence>MLALEPIATEFSPNADALSEPSPFALIFTYALVSGTTIRVVGTSRFRISGSLGFASLTRTGSSTVGSTGSLSSAYADPIEATTSAVAAAIFDFAERDDFERPRAISDAAHQVLVEAFHTTRYDLFIRTFSFGKPLRDAHRL</sequence>
<proteinExistence type="predicted"/>
<evidence type="ECO:0000313" key="2">
    <source>
        <dbReference type="Proteomes" id="UP001172109"/>
    </source>
</evidence>
<reference evidence="1" key="1">
    <citation type="submission" date="2023-07" db="EMBL/GenBank/DDBJ databases">
        <title>A collection of bacterial strains from the Burkholderia cepacia Research Laboratory and Repository.</title>
        <authorList>
            <person name="Lipuma J."/>
            <person name="Spilker T."/>
            <person name="Caverly L."/>
        </authorList>
    </citation>
    <scope>NUCLEOTIDE SEQUENCE</scope>
    <source>
        <strain evidence="1">AU44979</strain>
    </source>
</reference>
<organism evidence="1 2">
    <name type="scientific">Burkholderia contaminans</name>
    <dbReference type="NCBI Taxonomy" id="488447"/>
    <lineage>
        <taxon>Bacteria</taxon>
        <taxon>Pseudomonadati</taxon>
        <taxon>Pseudomonadota</taxon>
        <taxon>Betaproteobacteria</taxon>
        <taxon>Burkholderiales</taxon>
        <taxon>Burkholderiaceae</taxon>
        <taxon>Burkholderia</taxon>
        <taxon>Burkholderia cepacia complex</taxon>
    </lineage>
</organism>
<accession>A0AAP4VLQ6</accession>
<dbReference type="Proteomes" id="UP001172109">
    <property type="component" value="Unassembled WGS sequence"/>
</dbReference>
<protein>
    <submittedName>
        <fullName evidence="1">Uncharacterized protein</fullName>
    </submittedName>
</protein>
<gene>
    <name evidence="1" type="ORF">QZM56_31590</name>
</gene>
<comment type="caution">
    <text evidence="1">The sequence shown here is derived from an EMBL/GenBank/DDBJ whole genome shotgun (WGS) entry which is preliminary data.</text>
</comment>
<dbReference type="AlphaFoldDB" id="A0AAP4VLQ6"/>